<dbReference type="InterPro" id="IPR008271">
    <property type="entry name" value="Ser/Thr_kinase_AS"/>
</dbReference>
<keyword evidence="1" id="KW-0723">Serine/threonine-protein kinase</keyword>
<dbReference type="PROSITE" id="PS50011">
    <property type="entry name" value="PROTEIN_KINASE_DOM"/>
    <property type="match status" value="1"/>
</dbReference>
<dbReference type="SUPFAM" id="SSF56112">
    <property type="entry name" value="Protein kinase-like (PK-like)"/>
    <property type="match status" value="1"/>
</dbReference>
<dbReference type="InterPro" id="IPR011009">
    <property type="entry name" value="Kinase-like_dom_sf"/>
</dbReference>
<name>A0A9D4EQB7_DREPO</name>
<evidence type="ECO:0000256" key="5">
    <source>
        <dbReference type="ARBA" id="ARBA00022840"/>
    </source>
</evidence>
<dbReference type="Gene3D" id="1.10.510.10">
    <property type="entry name" value="Transferase(Phosphotransferase) domain 1"/>
    <property type="match status" value="1"/>
</dbReference>
<comment type="caution">
    <text evidence="7">The sequence shown here is derived from an EMBL/GenBank/DDBJ whole genome shotgun (WGS) entry which is preliminary data.</text>
</comment>
<keyword evidence="3" id="KW-0547">Nucleotide-binding</keyword>
<keyword evidence="5" id="KW-0067">ATP-binding</keyword>
<evidence type="ECO:0000313" key="7">
    <source>
        <dbReference type="EMBL" id="KAH3782576.1"/>
    </source>
</evidence>
<dbReference type="AlphaFoldDB" id="A0A9D4EQB7"/>
<dbReference type="Gene3D" id="3.30.200.20">
    <property type="entry name" value="Phosphorylase Kinase, domain 1"/>
    <property type="match status" value="1"/>
</dbReference>
<dbReference type="PANTHER" id="PTHR11584:SF369">
    <property type="entry name" value="MITOGEN-ACTIVATED PROTEIN KINASE KINASE KINASE 19-RELATED"/>
    <property type="match status" value="1"/>
</dbReference>
<reference evidence="7" key="2">
    <citation type="submission" date="2020-11" db="EMBL/GenBank/DDBJ databases">
        <authorList>
            <person name="McCartney M.A."/>
            <person name="Auch B."/>
            <person name="Kono T."/>
            <person name="Mallez S."/>
            <person name="Becker A."/>
            <person name="Gohl D.M."/>
            <person name="Silverstein K.A.T."/>
            <person name="Koren S."/>
            <person name="Bechman K.B."/>
            <person name="Herman A."/>
            <person name="Abrahante J.E."/>
            <person name="Garbe J."/>
        </authorList>
    </citation>
    <scope>NUCLEOTIDE SEQUENCE</scope>
    <source>
        <strain evidence="7">Duluth1</strain>
        <tissue evidence="7">Whole animal</tissue>
    </source>
</reference>
<gene>
    <name evidence="7" type="ORF">DPMN_160493</name>
</gene>
<dbReference type="EMBL" id="JAIWYP010000008">
    <property type="protein sequence ID" value="KAH3782576.1"/>
    <property type="molecule type" value="Genomic_DNA"/>
</dbReference>
<feature type="domain" description="Protein kinase" evidence="6">
    <location>
        <begin position="105"/>
        <end position="436"/>
    </location>
</feature>
<keyword evidence="4" id="KW-0418">Kinase</keyword>
<keyword evidence="8" id="KW-1185">Reference proteome</keyword>
<dbReference type="Proteomes" id="UP000828390">
    <property type="component" value="Unassembled WGS sequence"/>
</dbReference>
<dbReference type="InterPro" id="IPR000719">
    <property type="entry name" value="Prot_kinase_dom"/>
</dbReference>
<evidence type="ECO:0000256" key="1">
    <source>
        <dbReference type="ARBA" id="ARBA00022527"/>
    </source>
</evidence>
<dbReference type="GO" id="GO:0005524">
    <property type="term" value="F:ATP binding"/>
    <property type="evidence" value="ECO:0007669"/>
    <property type="project" value="UniProtKB-KW"/>
</dbReference>
<evidence type="ECO:0000259" key="6">
    <source>
        <dbReference type="PROSITE" id="PS50011"/>
    </source>
</evidence>
<organism evidence="7 8">
    <name type="scientific">Dreissena polymorpha</name>
    <name type="common">Zebra mussel</name>
    <name type="synonym">Mytilus polymorpha</name>
    <dbReference type="NCBI Taxonomy" id="45954"/>
    <lineage>
        <taxon>Eukaryota</taxon>
        <taxon>Metazoa</taxon>
        <taxon>Spiralia</taxon>
        <taxon>Lophotrochozoa</taxon>
        <taxon>Mollusca</taxon>
        <taxon>Bivalvia</taxon>
        <taxon>Autobranchia</taxon>
        <taxon>Heteroconchia</taxon>
        <taxon>Euheterodonta</taxon>
        <taxon>Imparidentia</taxon>
        <taxon>Neoheterodontei</taxon>
        <taxon>Myida</taxon>
        <taxon>Dreissenoidea</taxon>
        <taxon>Dreissenidae</taxon>
        <taxon>Dreissena</taxon>
    </lineage>
</organism>
<evidence type="ECO:0000313" key="8">
    <source>
        <dbReference type="Proteomes" id="UP000828390"/>
    </source>
</evidence>
<evidence type="ECO:0000256" key="2">
    <source>
        <dbReference type="ARBA" id="ARBA00022679"/>
    </source>
</evidence>
<dbReference type="Pfam" id="PF00069">
    <property type="entry name" value="Pkinase"/>
    <property type="match status" value="1"/>
</dbReference>
<evidence type="ECO:0000256" key="4">
    <source>
        <dbReference type="ARBA" id="ARBA00022777"/>
    </source>
</evidence>
<reference evidence="7" key="1">
    <citation type="journal article" date="2019" name="bioRxiv">
        <title>The Genome of the Zebra Mussel, Dreissena polymorpha: A Resource for Invasive Species Research.</title>
        <authorList>
            <person name="McCartney M.A."/>
            <person name="Auch B."/>
            <person name="Kono T."/>
            <person name="Mallez S."/>
            <person name="Zhang Y."/>
            <person name="Obille A."/>
            <person name="Becker A."/>
            <person name="Abrahante J.E."/>
            <person name="Garbe J."/>
            <person name="Badalamenti J.P."/>
            <person name="Herman A."/>
            <person name="Mangelson H."/>
            <person name="Liachko I."/>
            <person name="Sullivan S."/>
            <person name="Sone E.D."/>
            <person name="Koren S."/>
            <person name="Silverstein K.A.T."/>
            <person name="Beckman K.B."/>
            <person name="Gohl D.M."/>
        </authorList>
    </citation>
    <scope>NUCLEOTIDE SEQUENCE</scope>
    <source>
        <strain evidence="7">Duluth1</strain>
        <tissue evidence="7">Whole animal</tissue>
    </source>
</reference>
<sequence length="436" mass="49253">MDENPPGIQPLYGYPEVEKGIKMDVTEEHVKANLKSFDGKKVEDSHWANQWWLKGCDSVTDENAEHDFVSVCGEKKKCWGSSVSPWEGRHSSILCDEDNEDPLLTPSLQLMGEFYEGKSVTPTEHYQIPVSGKNLIQLKDDTTLCGKVSKLILPDGGAPTPLTHTSCYLPTPPIACHKVHSPFARYRCKACGDEQSDEWHVSKLLTGKGGFGKVYQTDHFGIRLAIKQFNECNCKRVKGGECCDSCAESRQREIATLIQLQHHNIVTIMGHFTQALDYIHEEGYIHRDLKGRNLLLDETRKIAKIADFGLTVRLQPCQKEVTDDGTPGTPVFMAPEAVSKGKFSKASDIWSLGCCVFEMATGKLPWNVKNDCQAIWQIGNAKDPPDIPDDVHPKLKHVIEWCMQIEPNKRPTTRELLQWLQDVCFDQYQYQKCEPY</sequence>
<evidence type="ECO:0000256" key="3">
    <source>
        <dbReference type="ARBA" id="ARBA00022741"/>
    </source>
</evidence>
<dbReference type="SMART" id="SM00220">
    <property type="entry name" value="S_TKc"/>
    <property type="match status" value="1"/>
</dbReference>
<proteinExistence type="predicted"/>
<dbReference type="PANTHER" id="PTHR11584">
    <property type="entry name" value="SERINE/THREONINE PROTEIN KINASE"/>
    <property type="match status" value="1"/>
</dbReference>
<keyword evidence="2" id="KW-0808">Transferase</keyword>
<protein>
    <recommendedName>
        <fullName evidence="6">Protein kinase domain-containing protein</fullName>
    </recommendedName>
</protein>
<dbReference type="PROSITE" id="PS00108">
    <property type="entry name" value="PROTEIN_KINASE_ST"/>
    <property type="match status" value="1"/>
</dbReference>
<dbReference type="GO" id="GO:0004674">
    <property type="term" value="F:protein serine/threonine kinase activity"/>
    <property type="evidence" value="ECO:0007669"/>
    <property type="project" value="UniProtKB-KW"/>
</dbReference>
<accession>A0A9D4EQB7</accession>